<dbReference type="Proteomes" id="UP000295515">
    <property type="component" value="Unassembled WGS sequence"/>
</dbReference>
<gene>
    <name evidence="1" type="ORF">EDD60_11754</name>
</gene>
<dbReference type="AlphaFoldDB" id="A0A4R3YVW9"/>
<dbReference type="EMBL" id="SMCQ01000017">
    <property type="protein sequence ID" value="TCV95393.1"/>
    <property type="molecule type" value="Genomic_DNA"/>
</dbReference>
<dbReference type="PROSITE" id="PS51257">
    <property type="entry name" value="PROKAR_LIPOPROTEIN"/>
    <property type="match status" value="1"/>
</dbReference>
<dbReference type="RefSeq" id="WP_066446009.1">
    <property type="nucleotide sequence ID" value="NZ_JANKBF010000034.1"/>
</dbReference>
<protein>
    <submittedName>
        <fullName evidence="1">Uncharacterized protein</fullName>
    </submittedName>
</protein>
<organism evidence="1 2">
    <name type="scientific">Longibaculum muris</name>
    <dbReference type="NCBI Taxonomy" id="1796628"/>
    <lineage>
        <taxon>Bacteria</taxon>
        <taxon>Bacillati</taxon>
        <taxon>Bacillota</taxon>
        <taxon>Erysipelotrichia</taxon>
        <taxon>Erysipelotrichales</taxon>
        <taxon>Coprobacillaceae</taxon>
        <taxon>Longibaculum</taxon>
    </lineage>
</organism>
<comment type="caution">
    <text evidence="1">The sequence shown here is derived from an EMBL/GenBank/DDBJ whole genome shotgun (WGS) entry which is preliminary data.</text>
</comment>
<evidence type="ECO:0000313" key="2">
    <source>
        <dbReference type="Proteomes" id="UP000295515"/>
    </source>
</evidence>
<accession>A0A4R3YVW9</accession>
<dbReference type="GeneID" id="98916033"/>
<name>A0A4R3YVW9_9FIRM</name>
<reference evidence="1 2" key="1">
    <citation type="submission" date="2019-03" db="EMBL/GenBank/DDBJ databases">
        <title>Genomic Encyclopedia of Type Strains, Phase IV (KMG-IV): sequencing the most valuable type-strain genomes for metagenomic binning, comparative biology and taxonomic classification.</title>
        <authorList>
            <person name="Goeker M."/>
        </authorList>
    </citation>
    <scope>NUCLEOTIDE SEQUENCE [LARGE SCALE GENOMIC DNA]</scope>
    <source>
        <strain evidence="1 2">DSM 29487</strain>
    </source>
</reference>
<keyword evidence="2" id="KW-1185">Reference proteome</keyword>
<evidence type="ECO:0000313" key="1">
    <source>
        <dbReference type="EMBL" id="TCV95393.1"/>
    </source>
</evidence>
<sequence>MKRMIVFALLLSLLVGCQKPVKEDKPEEKTEELFNTDGYSSTLGIQDIKVIDNLVELTILYERSPIGLDHMIMVTIDDQFVPFSFDKNGDFEYQKKMKIETEQFKDNKFYVQTTGMKKNQTYNFSVIFIDNYNYVAENVDNPDYSDYRKSQNIAHTVRRFECSQDVKALVSNKKGKKVKWETVKNNSSSFQNNYYGYEDKNKLKQVFDGDLQVMKTPAIPLKKGEDLKWSFAIKSEYIKKGAIYFFVDNQFLTVDQDYGFGCLDYKGQEYGLSQFDIQLPNNIEKGKHTFYFLILDCSESKYAIVSLMSELRLIVVE</sequence>
<proteinExistence type="predicted"/>